<dbReference type="EMBL" id="MU002615">
    <property type="protein sequence ID" value="KAF2785901.1"/>
    <property type="molecule type" value="Genomic_DNA"/>
</dbReference>
<proteinExistence type="predicted"/>
<keyword evidence="2" id="KW-1185">Reference proteome</keyword>
<dbReference type="InterPro" id="IPR029063">
    <property type="entry name" value="SAM-dependent_MTases_sf"/>
</dbReference>
<reference evidence="1" key="1">
    <citation type="journal article" date="2020" name="Stud. Mycol.">
        <title>101 Dothideomycetes genomes: a test case for predicting lifestyles and emergence of pathogens.</title>
        <authorList>
            <person name="Haridas S."/>
            <person name="Albert R."/>
            <person name="Binder M."/>
            <person name="Bloem J."/>
            <person name="Labutti K."/>
            <person name="Salamov A."/>
            <person name="Andreopoulos B."/>
            <person name="Baker S."/>
            <person name="Barry K."/>
            <person name="Bills G."/>
            <person name="Bluhm B."/>
            <person name="Cannon C."/>
            <person name="Castanera R."/>
            <person name="Culley D."/>
            <person name="Daum C."/>
            <person name="Ezra D."/>
            <person name="Gonzalez J."/>
            <person name="Henrissat B."/>
            <person name="Kuo A."/>
            <person name="Liang C."/>
            <person name="Lipzen A."/>
            <person name="Lutzoni F."/>
            <person name="Magnuson J."/>
            <person name="Mondo S."/>
            <person name="Nolan M."/>
            <person name="Ohm R."/>
            <person name="Pangilinan J."/>
            <person name="Park H.-J."/>
            <person name="Ramirez L."/>
            <person name="Alfaro M."/>
            <person name="Sun H."/>
            <person name="Tritt A."/>
            <person name="Yoshinaga Y."/>
            <person name="Zwiers L.-H."/>
            <person name="Turgeon B."/>
            <person name="Goodwin S."/>
            <person name="Spatafora J."/>
            <person name="Crous P."/>
            <person name="Grigoriev I."/>
        </authorList>
    </citation>
    <scope>NUCLEOTIDE SEQUENCE</scope>
    <source>
        <strain evidence="1">CBS 109.77</strain>
    </source>
</reference>
<evidence type="ECO:0000313" key="2">
    <source>
        <dbReference type="Proteomes" id="UP000799757"/>
    </source>
</evidence>
<dbReference type="SUPFAM" id="SSF53335">
    <property type="entry name" value="S-adenosyl-L-methionine-dependent methyltransferases"/>
    <property type="match status" value="1"/>
</dbReference>
<gene>
    <name evidence="1" type="ORF">K505DRAFT_344265</name>
</gene>
<dbReference type="Proteomes" id="UP000799757">
    <property type="component" value="Unassembled WGS sequence"/>
</dbReference>
<organism evidence="1 2">
    <name type="scientific">Melanomma pulvis-pyrius CBS 109.77</name>
    <dbReference type="NCBI Taxonomy" id="1314802"/>
    <lineage>
        <taxon>Eukaryota</taxon>
        <taxon>Fungi</taxon>
        <taxon>Dikarya</taxon>
        <taxon>Ascomycota</taxon>
        <taxon>Pezizomycotina</taxon>
        <taxon>Dothideomycetes</taxon>
        <taxon>Pleosporomycetidae</taxon>
        <taxon>Pleosporales</taxon>
        <taxon>Melanommataceae</taxon>
        <taxon>Melanomma</taxon>
    </lineage>
</organism>
<dbReference type="Gene3D" id="3.40.50.150">
    <property type="entry name" value="Vaccinia Virus protein VP39"/>
    <property type="match status" value="1"/>
</dbReference>
<dbReference type="AlphaFoldDB" id="A0A6A6WPS2"/>
<evidence type="ECO:0000313" key="1">
    <source>
        <dbReference type="EMBL" id="KAF2785901.1"/>
    </source>
</evidence>
<evidence type="ECO:0008006" key="3">
    <source>
        <dbReference type="Google" id="ProtNLM"/>
    </source>
</evidence>
<dbReference type="OrthoDB" id="184880at2759"/>
<sequence length="218" mass="24526">MANSDEITHSSDYTFVGTNIANADLPREHPANFRYQTQDINKPWPAEFSSNFNLVHQRLVFGGYTDTKAIVQNLSALVKPGGWIQLIEVEDKSSANDGPAVQNYIQLMRDTFGAIGARFGDINKAWVWLEEVGFEHLHEKLIEIKYGARIPNENLARKGVWMNKAIATPLSKFAKTLPQENMTLSPETLDNLPDELEVEKAKRGGAVYLRAVWGRRPS</sequence>
<protein>
    <recommendedName>
        <fullName evidence="3">Methyltransferase type 11 domain-containing protein</fullName>
    </recommendedName>
</protein>
<name>A0A6A6WPS2_9PLEO</name>
<accession>A0A6A6WPS2</accession>